<keyword evidence="4" id="KW-0521">NADP</keyword>
<dbReference type="EMBL" id="BARS01021493">
    <property type="protein sequence ID" value="GAG04255.1"/>
    <property type="molecule type" value="Genomic_DNA"/>
</dbReference>
<dbReference type="PANTHER" id="PTHR46091:SF3">
    <property type="entry name" value="AMINE OXIDASE DOMAIN-CONTAINING PROTEIN"/>
    <property type="match status" value="1"/>
</dbReference>
<feature type="non-terminal residue" evidence="6">
    <location>
        <position position="1"/>
    </location>
</feature>
<accession>X0UF73</accession>
<evidence type="ECO:0000313" key="6">
    <source>
        <dbReference type="EMBL" id="GAG04255.1"/>
    </source>
</evidence>
<proteinExistence type="predicted"/>
<dbReference type="InterPro" id="IPR052206">
    <property type="entry name" value="Retinol_saturase"/>
</dbReference>
<evidence type="ECO:0000256" key="4">
    <source>
        <dbReference type="ARBA" id="ARBA00022857"/>
    </source>
</evidence>
<evidence type="ECO:0000256" key="5">
    <source>
        <dbReference type="ARBA" id="ARBA00023027"/>
    </source>
</evidence>
<keyword evidence="3" id="KW-0274">FAD</keyword>
<keyword evidence="5" id="KW-0520">NAD</keyword>
<evidence type="ECO:0000256" key="2">
    <source>
        <dbReference type="ARBA" id="ARBA00022729"/>
    </source>
</evidence>
<dbReference type="InterPro" id="IPR036188">
    <property type="entry name" value="FAD/NAD-bd_sf"/>
</dbReference>
<name>X0UF73_9ZZZZ</name>
<evidence type="ECO:0000256" key="3">
    <source>
        <dbReference type="ARBA" id="ARBA00022827"/>
    </source>
</evidence>
<keyword evidence="1" id="KW-0285">Flavoprotein</keyword>
<reference evidence="6" key="1">
    <citation type="journal article" date="2014" name="Front. Microbiol.">
        <title>High frequency of phylogenetically diverse reductive dehalogenase-homologous genes in deep subseafloor sedimentary metagenomes.</title>
        <authorList>
            <person name="Kawai M."/>
            <person name="Futagami T."/>
            <person name="Toyoda A."/>
            <person name="Takaki Y."/>
            <person name="Nishi S."/>
            <person name="Hori S."/>
            <person name="Arai W."/>
            <person name="Tsubouchi T."/>
            <person name="Morono Y."/>
            <person name="Uchiyama I."/>
            <person name="Ito T."/>
            <person name="Fujiyama A."/>
            <person name="Inagaki F."/>
            <person name="Takami H."/>
        </authorList>
    </citation>
    <scope>NUCLEOTIDE SEQUENCE</scope>
    <source>
        <strain evidence="6">Expedition CK06-06</strain>
    </source>
</reference>
<feature type="non-terminal residue" evidence="6">
    <location>
        <position position="271"/>
    </location>
</feature>
<sequence length="271" mass="30909">EKIGGVTATLEQNGYRWDWGQMIIPDLSIGEPGRVVLEKLGISDKVKTIKGYRENFFPDFRISKPEKFKGIYWRKEYFKELFPEDAKGLERYYKIYDRIHDLSGLFNKSGLFSKLRLLLKFLPIMGKKKWSAQKLMDYCFSNKKLQAVFIGILADYVASPEVFPGLIIPIINAESQYDERVPLDYGRHEHRSSWTFIKNGCIELVNAIAGAVTEFGGKIITNMAVRKILIEKGRVKGVITSDGKVQEVHAIMASGGAEELFLDLISEKYLP</sequence>
<dbReference type="AlphaFoldDB" id="X0UF73"/>
<keyword evidence="2" id="KW-0732">Signal</keyword>
<dbReference type="PANTHER" id="PTHR46091">
    <property type="entry name" value="BLR7054 PROTEIN"/>
    <property type="match status" value="1"/>
</dbReference>
<gene>
    <name evidence="6" type="ORF">S01H1_34516</name>
</gene>
<organism evidence="6">
    <name type="scientific">marine sediment metagenome</name>
    <dbReference type="NCBI Taxonomy" id="412755"/>
    <lineage>
        <taxon>unclassified sequences</taxon>
        <taxon>metagenomes</taxon>
        <taxon>ecological metagenomes</taxon>
    </lineage>
</organism>
<comment type="caution">
    <text evidence="6">The sequence shown here is derived from an EMBL/GenBank/DDBJ whole genome shotgun (WGS) entry which is preliminary data.</text>
</comment>
<dbReference type="SUPFAM" id="SSF51905">
    <property type="entry name" value="FAD/NAD(P)-binding domain"/>
    <property type="match status" value="1"/>
</dbReference>
<evidence type="ECO:0000256" key="1">
    <source>
        <dbReference type="ARBA" id="ARBA00022630"/>
    </source>
</evidence>
<protein>
    <submittedName>
        <fullName evidence="6">Uncharacterized protein</fullName>
    </submittedName>
</protein>
<dbReference type="Gene3D" id="3.50.50.60">
    <property type="entry name" value="FAD/NAD(P)-binding domain"/>
    <property type="match status" value="1"/>
</dbReference>